<proteinExistence type="predicted"/>
<dbReference type="Gramene" id="evm.model.05.66">
    <property type="protein sequence ID" value="cds.evm.model.05.66"/>
    <property type="gene ID" value="evm.TU.05.66"/>
</dbReference>
<dbReference type="AlphaFoldDB" id="A0A803PRB3"/>
<keyword evidence="2" id="KW-1185">Reference proteome</keyword>
<sequence>MDEATPWPKKPPWRPTFPNNMSLPLALLLFNRSVVRLFRWVTWSNNTLSSISQLRPERWVMVVSKDVMFLSQTLHHHAIRDAFLIERCANITMKLALELENIQVKRDATESKSITTLADLEKTKTKLDTVRKDVKSTKATLEKANKKALHQDTQENCAMKGNFMEVRKKKVDTKIESKR</sequence>
<dbReference type="EMBL" id="UZAU01000409">
    <property type="status" value="NOT_ANNOTATED_CDS"/>
    <property type="molecule type" value="Genomic_DNA"/>
</dbReference>
<evidence type="ECO:0000313" key="1">
    <source>
        <dbReference type="EnsemblPlants" id="cds.evm.model.05.66"/>
    </source>
</evidence>
<dbReference type="Proteomes" id="UP000596661">
    <property type="component" value="Chromosome 5"/>
</dbReference>
<evidence type="ECO:0000313" key="2">
    <source>
        <dbReference type="Proteomes" id="UP000596661"/>
    </source>
</evidence>
<accession>A0A803PRB3</accession>
<reference evidence="1" key="2">
    <citation type="submission" date="2021-03" db="UniProtKB">
        <authorList>
            <consortium name="EnsemblPlants"/>
        </authorList>
    </citation>
    <scope>IDENTIFICATION</scope>
</reference>
<protein>
    <submittedName>
        <fullName evidence="1">Uncharacterized protein</fullName>
    </submittedName>
</protein>
<organism evidence="1 2">
    <name type="scientific">Cannabis sativa</name>
    <name type="common">Hemp</name>
    <name type="synonym">Marijuana</name>
    <dbReference type="NCBI Taxonomy" id="3483"/>
    <lineage>
        <taxon>Eukaryota</taxon>
        <taxon>Viridiplantae</taxon>
        <taxon>Streptophyta</taxon>
        <taxon>Embryophyta</taxon>
        <taxon>Tracheophyta</taxon>
        <taxon>Spermatophyta</taxon>
        <taxon>Magnoliopsida</taxon>
        <taxon>eudicotyledons</taxon>
        <taxon>Gunneridae</taxon>
        <taxon>Pentapetalae</taxon>
        <taxon>rosids</taxon>
        <taxon>fabids</taxon>
        <taxon>Rosales</taxon>
        <taxon>Cannabaceae</taxon>
        <taxon>Cannabis</taxon>
    </lineage>
</organism>
<reference evidence="1" key="1">
    <citation type="submission" date="2018-11" db="EMBL/GenBank/DDBJ databases">
        <authorList>
            <person name="Grassa J C."/>
        </authorList>
    </citation>
    <scope>NUCLEOTIDE SEQUENCE [LARGE SCALE GENOMIC DNA]</scope>
</reference>
<name>A0A803PRB3_CANSA</name>
<dbReference type="EnsemblPlants" id="evm.model.05.66">
    <property type="protein sequence ID" value="cds.evm.model.05.66"/>
    <property type="gene ID" value="evm.TU.05.66"/>
</dbReference>